<evidence type="ECO:0000313" key="4">
    <source>
        <dbReference type="Proteomes" id="UP000007110"/>
    </source>
</evidence>
<feature type="region of interest" description="Disordered" evidence="2">
    <location>
        <begin position="384"/>
        <end position="405"/>
    </location>
</feature>
<evidence type="ECO:0000256" key="1">
    <source>
        <dbReference type="SAM" id="Coils"/>
    </source>
</evidence>
<dbReference type="EnsemblMetazoa" id="XM_030993825">
    <property type="protein sequence ID" value="XP_030849685"/>
    <property type="gene ID" value="LOC105440241"/>
</dbReference>
<protein>
    <submittedName>
        <fullName evidence="3">Uncharacterized protein</fullName>
    </submittedName>
</protein>
<dbReference type="Gene3D" id="1.10.533.10">
    <property type="entry name" value="Death Domain, Fas"/>
    <property type="match status" value="1"/>
</dbReference>
<dbReference type="InterPro" id="IPR011989">
    <property type="entry name" value="ARM-like"/>
</dbReference>
<dbReference type="InParanoid" id="A0A7M7PCE1"/>
<organism evidence="3 4">
    <name type="scientific">Strongylocentrotus purpuratus</name>
    <name type="common">Purple sea urchin</name>
    <dbReference type="NCBI Taxonomy" id="7668"/>
    <lineage>
        <taxon>Eukaryota</taxon>
        <taxon>Metazoa</taxon>
        <taxon>Echinodermata</taxon>
        <taxon>Eleutherozoa</taxon>
        <taxon>Echinozoa</taxon>
        <taxon>Echinoidea</taxon>
        <taxon>Euechinoidea</taxon>
        <taxon>Echinacea</taxon>
        <taxon>Camarodonta</taxon>
        <taxon>Echinidea</taxon>
        <taxon>Strongylocentrotidae</taxon>
        <taxon>Strongylocentrotus</taxon>
    </lineage>
</organism>
<evidence type="ECO:0000256" key="2">
    <source>
        <dbReference type="SAM" id="MobiDB-lite"/>
    </source>
</evidence>
<dbReference type="PANTHER" id="PTHR46270">
    <property type="entry name" value="ARMADILLO-TYPE FOLD-RELATED"/>
    <property type="match status" value="1"/>
</dbReference>
<reference evidence="4" key="1">
    <citation type="submission" date="2015-02" db="EMBL/GenBank/DDBJ databases">
        <title>Genome sequencing for Strongylocentrotus purpuratus.</title>
        <authorList>
            <person name="Murali S."/>
            <person name="Liu Y."/>
            <person name="Vee V."/>
            <person name="English A."/>
            <person name="Wang M."/>
            <person name="Skinner E."/>
            <person name="Han Y."/>
            <person name="Muzny D.M."/>
            <person name="Worley K.C."/>
            <person name="Gibbs R.A."/>
        </authorList>
    </citation>
    <scope>NUCLEOTIDE SEQUENCE</scope>
</reference>
<name>A0A7M7PCE1_STRPU</name>
<dbReference type="SUPFAM" id="SSF48371">
    <property type="entry name" value="ARM repeat"/>
    <property type="match status" value="1"/>
</dbReference>
<accession>A0A7M7PCE1</accession>
<keyword evidence="1" id="KW-0175">Coiled coil</keyword>
<evidence type="ECO:0000313" key="3">
    <source>
        <dbReference type="EnsemblMetazoa" id="XP_030849685"/>
    </source>
</evidence>
<dbReference type="SMART" id="SM00185">
    <property type="entry name" value="ARM"/>
    <property type="match status" value="1"/>
</dbReference>
<dbReference type="AlphaFoldDB" id="A0A7M7PCE1"/>
<proteinExistence type="predicted"/>
<dbReference type="InterPro" id="IPR000225">
    <property type="entry name" value="Armadillo"/>
</dbReference>
<keyword evidence="4" id="KW-1185">Reference proteome</keyword>
<dbReference type="InterPro" id="IPR016024">
    <property type="entry name" value="ARM-type_fold"/>
</dbReference>
<feature type="coiled-coil region" evidence="1">
    <location>
        <begin position="332"/>
        <end position="359"/>
    </location>
</feature>
<dbReference type="KEGG" id="spu:105440241"/>
<dbReference type="PANTHER" id="PTHR46270:SF5">
    <property type="entry name" value="ADP-RIBOSYL CYCLASE_CYCLIC ADP-RIBOSE HYDROLASE"/>
    <property type="match status" value="1"/>
</dbReference>
<dbReference type="Gene3D" id="1.25.10.10">
    <property type="entry name" value="Leucine-rich Repeat Variant"/>
    <property type="match status" value="1"/>
</dbReference>
<dbReference type="InterPro" id="IPR011029">
    <property type="entry name" value="DEATH-like_dom_sf"/>
</dbReference>
<dbReference type="Proteomes" id="UP000007110">
    <property type="component" value="Unassembled WGS sequence"/>
</dbReference>
<dbReference type="SUPFAM" id="SSF47986">
    <property type="entry name" value="DEATH domain"/>
    <property type="match status" value="1"/>
</dbReference>
<dbReference type="RefSeq" id="XP_030849685.1">
    <property type="nucleotide sequence ID" value="XM_030993825.1"/>
</dbReference>
<reference evidence="3" key="2">
    <citation type="submission" date="2021-01" db="UniProtKB">
        <authorList>
            <consortium name="EnsemblMetazoa"/>
        </authorList>
    </citation>
    <scope>IDENTIFICATION</scope>
</reference>
<sequence>MARVCSSNVVRILTDPSDLIPADSAAAKTKRIVEFSDEVKKCLTLLKAGIKHIQGCEGFPCTSCLKSINDIVTVSRNSKIDRNAVGDGLGIDTDYCKMFTYTWKKRDMLQKIEDADPQKDLSHETTRMFTFYIELLGSAMNFTDQSDYFRLQMEEDGCLSLIVDWFLHLVRDDKAMNKWVDDMMFDAMNMFDNVCRKVPSLAPKHHRAVPAFQKFSESKDSMTQTKAVMILAKLVKKEEADKLSTDYICILTLLSDLKGCLENPEHEKKTDRKTSIEKIVTTITSSAGELAQAIDDLTINDNNKQLVVEHGVIPILAKLLQRDCSVEEKTSAANVVWRLAFLKENKEKLRKERDIIYNLSEGSRHINEKLRDACEGALFEINKTTDVESPPGAPHSGPGRNQRKVSDEMLNDVAKEVPSYAYDQFSEKLVVKHNQARNILTKYQSNYEEATRECLAKWTDRSTRSVADLHDVLRAAELGGLIGNCN</sequence>
<dbReference type="GeneID" id="105440241"/>